<evidence type="ECO:0000256" key="1">
    <source>
        <dbReference type="SAM" id="MobiDB-lite"/>
    </source>
</evidence>
<dbReference type="Gene3D" id="2.130.10.10">
    <property type="entry name" value="YVTN repeat-like/Quinoprotein amine dehydrogenase"/>
    <property type="match status" value="1"/>
</dbReference>
<dbReference type="EMBL" id="UPSH01000001">
    <property type="protein sequence ID" value="VBB18016.1"/>
    <property type="molecule type" value="Genomic_DNA"/>
</dbReference>
<dbReference type="Proteomes" id="UP000594342">
    <property type="component" value="Unassembled WGS sequence"/>
</dbReference>
<feature type="region of interest" description="Disordered" evidence="1">
    <location>
        <begin position="1"/>
        <end position="21"/>
    </location>
</feature>
<sequence>MGNTGSIDVNIDVSRQDDDDNYNIDAEEVGRDDALTVPTVQTPIDMRFSKMYIIYQRVNGASRTFALTIKILDDNIFLYVTDVLSEKTVLAHVSRIHKEETMSVKPNIESVPVKSSASYYLKYIQISRDFRYISLPENGYVNVYSLTKLLNRNILQYVDSVGIVLREGPDGTIRTGIEVDSRVDRSMSTKTLNADVQQDMLGKIDFHYVDCNIQPYKCILCKDMFVVVCSEYNRFKKIVVINYKAKLVHEIKNLDIDANRSALKFSTDGRHIAIYNGAKNTLSVCDMTARSPQLKSVPLTIKDDTMLESVCVSEDGRFLFFVENMMFNVYDIPRNRTYVMSPGTSVDQMDVKDIKFHLMDYSRFSDIVIESETDCDSLYVLVGWNRKKTSALYWMIRCDKIGYSTYGPTFVDMKVEGTIDYIYNNGYMFIYKTEHGITAYDLNKVIPIRFAGMLASGAKRKLNKLYRDNYQDVRDQYYTYIDVVGADDSKARYNVNDYMMFLLSLKKSQIVGTDTNIFQLRINANIDVYGSTKSFNVFQDLLSGKINQREIIDNIYTIQGATGRHNMMAELMAHLYEFTRVIALKETSDGDLDRSGFSNMKAMYIGYVLLVLVLKYYSMLFKTVGGIKSSVRGKNKTLRDPRVQSTETTIRYDILEAFNNNFPAFKSFTMKSIELMMGERLD</sequence>
<keyword evidence="2" id="KW-0812">Transmembrane</keyword>
<proteinExistence type="predicted"/>
<keyword evidence="2" id="KW-0472">Membrane</keyword>
<protein>
    <submittedName>
        <fullName evidence="3">Uncharacterized protein</fullName>
    </submittedName>
</protein>
<keyword evidence="4" id="KW-1185">Reference proteome</keyword>
<accession>A0A5K0UA93</accession>
<organism evidence="3 4">
    <name type="scientific">Yasminevirus sp. GU-2018</name>
    <dbReference type="NCBI Taxonomy" id="2420051"/>
    <lineage>
        <taxon>Viruses</taxon>
        <taxon>Varidnaviria</taxon>
        <taxon>Bamfordvirae</taxon>
        <taxon>Nucleocytoviricota</taxon>
        <taxon>Megaviricetes</taxon>
        <taxon>Imitervirales</taxon>
        <taxon>Mimiviridae</taxon>
        <taxon>Klosneuvirinae</taxon>
        <taxon>Yasminevirus</taxon>
        <taxon>Yasminevirus saudimassiliense</taxon>
    </lineage>
</organism>
<dbReference type="InterPro" id="IPR011045">
    <property type="entry name" value="N2O_reductase_N"/>
</dbReference>
<evidence type="ECO:0000256" key="2">
    <source>
        <dbReference type="SAM" id="Phobius"/>
    </source>
</evidence>
<comment type="caution">
    <text evidence="3">The sequence shown here is derived from an EMBL/GenBank/DDBJ whole genome shotgun (WGS) entry which is preliminary data.</text>
</comment>
<evidence type="ECO:0000313" key="4">
    <source>
        <dbReference type="Proteomes" id="UP000594342"/>
    </source>
</evidence>
<dbReference type="SUPFAM" id="SSF50974">
    <property type="entry name" value="Nitrous oxide reductase, N-terminal domain"/>
    <property type="match status" value="1"/>
</dbReference>
<feature type="transmembrane region" description="Helical" evidence="2">
    <location>
        <begin position="604"/>
        <end position="624"/>
    </location>
</feature>
<dbReference type="InterPro" id="IPR015943">
    <property type="entry name" value="WD40/YVTN_repeat-like_dom_sf"/>
</dbReference>
<evidence type="ECO:0000313" key="3">
    <source>
        <dbReference type="EMBL" id="VBB18016.1"/>
    </source>
</evidence>
<reference evidence="3 4" key="1">
    <citation type="submission" date="2018-10" db="EMBL/GenBank/DDBJ databases">
        <authorList>
            <consortium name="IHU Genomes"/>
        </authorList>
    </citation>
    <scope>NUCLEOTIDE SEQUENCE [LARGE SCALE GENOMIC DNA]</scope>
    <source>
        <strain evidence="3 4">A1</strain>
    </source>
</reference>
<name>A0A5K0UA93_9VIRU</name>
<gene>
    <name evidence="3" type="ORF">YASMINEVIRUS_479</name>
</gene>
<keyword evidence="2" id="KW-1133">Transmembrane helix</keyword>